<comment type="catalytic activity">
    <reaction evidence="5 6">
        <text>dTDP-beta-L-rhamnose + NADP(+) = dTDP-4-dehydro-beta-L-rhamnose + NADPH + H(+)</text>
        <dbReference type="Rhea" id="RHEA:21796"/>
        <dbReference type="ChEBI" id="CHEBI:15378"/>
        <dbReference type="ChEBI" id="CHEBI:57510"/>
        <dbReference type="ChEBI" id="CHEBI:57783"/>
        <dbReference type="ChEBI" id="CHEBI:58349"/>
        <dbReference type="ChEBI" id="CHEBI:62830"/>
        <dbReference type="EC" id="1.1.1.133"/>
    </reaction>
</comment>
<keyword evidence="6" id="KW-0560">Oxidoreductase</keyword>
<evidence type="ECO:0000256" key="1">
    <source>
        <dbReference type="ARBA" id="ARBA00004781"/>
    </source>
</evidence>
<dbReference type="UniPathway" id="UPA00281"/>
<dbReference type="InterPro" id="IPR029903">
    <property type="entry name" value="RmlD-like-bd"/>
</dbReference>
<dbReference type="NCBIfam" id="TIGR01214">
    <property type="entry name" value="rmlD"/>
    <property type="match status" value="1"/>
</dbReference>
<dbReference type="Pfam" id="PF04321">
    <property type="entry name" value="RmlD_sub_bind"/>
    <property type="match status" value="1"/>
</dbReference>
<evidence type="ECO:0000313" key="9">
    <source>
        <dbReference type="Proteomes" id="UP000242501"/>
    </source>
</evidence>
<dbReference type="EMBL" id="FMYL01000006">
    <property type="protein sequence ID" value="SDB94048.1"/>
    <property type="molecule type" value="Genomic_DNA"/>
</dbReference>
<dbReference type="InterPro" id="IPR036291">
    <property type="entry name" value="NAD(P)-bd_dom_sf"/>
</dbReference>
<keyword evidence="9" id="KW-1185">Reference proteome</keyword>
<evidence type="ECO:0000256" key="6">
    <source>
        <dbReference type="RuleBase" id="RU364082"/>
    </source>
</evidence>
<dbReference type="NCBIfam" id="NF007440">
    <property type="entry name" value="PRK09987.1"/>
    <property type="match status" value="1"/>
</dbReference>
<dbReference type="PANTHER" id="PTHR10491">
    <property type="entry name" value="DTDP-4-DEHYDRORHAMNOSE REDUCTASE"/>
    <property type="match status" value="1"/>
</dbReference>
<dbReference type="EC" id="1.1.1.133" evidence="3 6"/>
<sequence length="302" mass="33500">MKILLLGKNGQVGWELQRALQPLGDVLALDRQTHPTLGLSGDLCDFDQISQVFEQYQPNVVVNATAYTAVDKAETEQEQANLVNHLAVEHLAMQAKKYNTLLVHYSTDYVFSGQGTTPWSETDTTAPNNVYGQSKRAGEMVLEQSGVNFLNFRTSWVYGTHGHNFIKTMLKLAQVKEELSIISDQIGAPTSAALIADITAQAIRYYVLNPSLQKTLHGHYHLAPQGETSWFDYAQFVFSTAINLGATHTLKNVYAIATEAYPTPAARPLNSRLNTKKLTTQFKIHLPNWQQGVAHTLGEILS</sequence>
<evidence type="ECO:0000256" key="2">
    <source>
        <dbReference type="ARBA" id="ARBA00010944"/>
    </source>
</evidence>
<evidence type="ECO:0000259" key="7">
    <source>
        <dbReference type="Pfam" id="PF04321"/>
    </source>
</evidence>
<dbReference type="InterPro" id="IPR005913">
    <property type="entry name" value="dTDP_dehydrorham_reduct"/>
</dbReference>
<dbReference type="RefSeq" id="WP_092748372.1">
    <property type="nucleotide sequence ID" value="NZ_FMYL01000006.1"/>
</dbReference>
<comment type="function">
    <text evidence="6">Catalyzes the reduction of dTDP-6-deoxy-L-lyxo-4-hexulose to yield dTDP-L-rhamnose.</text>
</comment>
<proteinExistence type="inferred from homology"/>
<organism evidence="8 9">
    <name type="scientific">Acinetobacter boissieri</name>
    <dbReference type="NCBI Taxonomy" id="1219383"/>
    <lineage>
        <taxon>Bacteria</taxon>
        <taxon>Pseudomonadati</taxon>
        <taxon>Pseudomonadota</taxon>
        <taxon>Gammaproteobacteria</taxon>
        <taxon>Moraxellales</taxon>
        <taxon>Moraxellaceae</taxon>
        <taxon>Acinetobacter</taxon>
    </lineage>
</organism>
<dbReference type="Gene3D" id="3.40.50.720">
    <property type="entry name" value="NAD(P)-binding Rossmann-like Domain"/>
    <property type="match status" value="1"/>
</dbReference>
<comment type="similarity">
    <text evidence="2 6">Belongs to the dTDP-4-dehydrorhamnose reductase family.</text>
</comment>
<name>A0A1G6HIX3_9GAMM</name>
<dbReference type="STRING" id="1219383.SAMN05421733_10635"/>
<dbReference type="PANTHER" id="PTHR10491:SF4">
    <property type="entry name" value="METHIONINE ADENOSYLTRANSFERASE 2 SUBUNIT BETA"/>
    <property type="match status" value="1"/>
</dbReference>
<gene>
    <name evidence="8" type="ORF">SAMN05421733_10635</name>
</gene>
<comment type="cofactor">
    <cofactor evidence="6">
        <name>Mg(2+)</name>
        <dbReference type="ChEBI" id="CHEBI:18420"/>
    </cofactor>
    <text evidence="6">Binds 1 Mg(2+) ion per monomer.</text>
</comment>
<dbReference type="GO" id="GO:0019305">
    <property type="term" value="P:dTDP-rhamnose biosynthetic process"/>
    <property type="evidence" value="ECO:0007669"/>
    <property type="project" value="UniProtKB-UniPathway"/>
</dbReference>
<comment type="pathway">
    <text evidence="1 6">Carbohydrate biosynthesis; dTDP-L-rhamnose biosynthesis.</text>
</comment>
<keyword evidence="6" id="KW-0521">NADP</keyword>
<accession>A0A1G6HIX3</accession>
<dbReference type="GO" id="GO:0005829">
    <property type="term" value="C:cytosol"/>
    <property type="evidence" value="ECO:0007669"/>
    <property type="project" value="TreeGrafter"/>
</dbReference>
<dbReference type="Proteomes" id="UP000242501">
    <property type="component" value="Unassembled WGS sequence"/>
</dbReference>
<evidence type="ECO:0000313" key="8">
    <source>
        <dbReference type="EMBL" id="SDB94048.1"/>
    </source>
</evidence>
<feature type="domain" description="RmlD-like substrate binding" evidence="7">
    <location>
        <begin position="1"/>
        <end position="299"/>
    </location>
</feature>
<dbReference type="UniPathway" id="UPA00124"/>
<reference evidence="9" key="1">
    <citation type="submission" date="2016-09" db="EMBL/GenBank/DDBJ databases">
        <authorList>
            <person name="Varghese N."/>
            <person name="Submissions S."/>
        </authorList>
    </citation>
    <scope>NUCLEOTIDE SEQUENCE [LARGE SCALE GENOMIC DNA]</scope>
    <source>
        <strain evidence="9">ANC 4422</strain>
    </source>
</reference>
<dbReference type="SUPFAM" id="SSF51735">
    <property type="entry name" value="NAD(P)-binding Rossmann-fold domains"/>
    <property type="match status" value="1"/>
</dbReference>
<dbReference type="OrthoDB" id="9803892at2"/>
<evidence type="ECO:0000256" key="3">
    <source>
        <dbReference type="ARBA" id="ARBA00012929"/>
    </source>
</evidence>
<dbReference type="GO" id="GO:0008831">
    <property type="term" value="F:dTDP-4-dehydrorhamnose reductase activity"/>
    <property type="evidence" value="ECO:0007669"/>
    <property type="project" value="UniProtKB-EC"/>
</dbReference>
<dbReference type="AlphaFoldDB" id="A0A1G6HIX3"/>
<evidence type="ECO:0000256" key="4">
    <source>
        <dbReference type="ARBA" id="ARBA00017099"/>
    </source>
</evidence>
<dbReference type="GO" id="GO:0009243">
    <property type="term" value="P:O antigen biosynthetic process"/>
    <property type="evidence" value="ECO:0007669"/>
    <property type="project" value="UniProtKB-UniPathway"/>
</dbReference>
<dbReference type="CDD" id="cd05254">
    <property type="entry name" value="dTDP_HR_like_SDR_e"/>
    <property type="match status" value="1"/>
</dbReference>
<dbReference type="Gene3D" id="3.90.25.10">
    <property type="entry name" value="UDP-galactose 4-epimerase, domain 1"/>
    <property type="match status" value="1"/>
</dbReference>
<evidence type="ECO:0000256" key="5">
    <source>
        <dbReference type="ARBA" id="ARBA00048200"/>
    </source>
</evidence>
<protein>
    <recommendedName>
        <fullName evidence="4 6">dTDP-4-dehydrorhamnose reductase</fullName>
        <ecNumber evidence="3 6">1.1.1.133</ecNumber>
    </recommendedName>
</protein>